<name>A0AAJ6P5I9_9GAMM</name>
<proteinExistence type="inferred from homology"/>
<sequence>MNKNMKQNRKTTFFRQKLLAMSIAGLFTGVVSTSVTQASDIDIYQEAKSGEITLMFMLDISGSMGAPQLIGNRDACDVPSNITIDSSGSIASINGSPTYQRYYCNAIETKTYKYRSYASGRRTYYQKCINEAENRSSCSWGSETTNIPSDLPNYRENSGSYTYYYLGMTRAYYDRMTRLKDGMFDLLYGNTSKGIGRLGDDKVIGLSTFSRPTSFDVNGQPLTADNLTGQIRIPARKLNAIVNGITQRQLLLNEVAKLGARGGTPTANAYAEASAYLFGSTTGGTEKGIIGRAPTGYTNPYRFYSCIARTTTGGCDAYSTNYTNGLPDYDSYTYTNNYYYFYKNNIASSSSSGFVYSYDDTKNIDKTLYQMPSSLQQTEDVKKCSGQGIYVLTDGAPNNNGNAQAMMQAALVSKSSTFSCTDTDSGWGCMHQFVQNLLDPAKNPANLKFKTAVIGFGNLFSDIPSYDKNKTQQQNIDSLGTINTDQKNAAYWGIIGEGGWYRGNSSQDIVDSVNAFLGELGTDIPAVTTGSPTVPKDSLNPAVLQKQAYFPQFQPTPDKPYQLWAGNLKKYNVINGILRDKSSNKITDTSGRIVDNYDLWSKAVSSEQAIKDADENTAGSTKFALRGGAWSQLKLKITAGETTENRKLLTNRIASGTGTAATFITGSSLRRVTSADLTDATYQNDANRGYLMLLLGYGVDAANPNTITTTSLSAAPELRQIGAVMHSSPLLVTNKGKVTYTKGVIGSENREDYVLFGTTQGLLHVVDAKTGEEKFSFVPNEMIEKQKQAFQKYDTTTGGMANLYYGIDGPWTAYTEYVIDGSGNLTVGSGKGINQKGKQIVYGGLRMGGRSYYALDLQNINDPKLKFHISPDDKKVYSSDGTATTYNELDDMGESWSKPAIAWVKWNNQRKRVMFVGGGYDAGGVKGDGLDASGNRIVNGGYESDTYEQANKKGGGVYMFDADNGKLLWWAGANTTAASTGVTKVPVSEMKYSVVSEIRTEDRDGDGLADHLYFGDLGGQLFRIDLDNKASTASSFAKAPRLLLNLHKASGTTGTSPRFYEMPAFSIYDYAGSTFAVVSIGSGNRSTPLKDYTVGTSGYDYDAVYNIYDKDVAARGLYNSGYSYTTTTVTLADLGDGNLGEVKASNRNDNTTLVAPYTKKGWFYRFQSNKLQSAKVFATPIALNNRLFVSTFDGSKPGLSGDCGAGVKGESFLNQFCMPYGQCNQTVGDPPIPCSTGDGCSLGAGIQYTAIVDDAKDCDPTQGECGGGGGNGGPGPGDGKNNKNYCVSTGNRGAMTNNGVIPSGSSEMCLIPQRWYERSR</sequence>
<accession>A0AAJ6P5I9</accession>
<evidence type="ECO:0000256" key="4">
    <source>
        <dbReference type="ARBA" id="ARBA00022723"/>
    </source>
</evidence>
<dbReference type="GO" id="GO:0009289">
    <property type="term" value="C:pilus"/>
    <property type="evidence" value="ECO:0007669"/>
    <property type="project" value="UniProtKB-SubCell"/>
</dbReference>
<dbReference type="Proteomes" id="UP001199528">
    <property type="component" value="Chromosome"/>
</dbReference>
<reference evidence="8" key="2">
    <citation type="submission" date="2023-02" db="EMBL/GenBank/DDBJ databases">
        <authorList>
            <person name="Huang Y."/>
            <person name="Zhang Y."/>
            <person name="Zhang T."/>
            <person name="Wang J."/>
        </authorList>
    </citation>
    <scope>NUCLEOTIDE SEQUENCE</scope>
    <source>
        <strain evidence="8">KJ-1</strain>
    </source>
</reference>
<keyword evidence="6" id="KW-0281">Fimbrium</keyword>
<evidence type="ECO:0000259" key="7">
    <source>
        <dbReference type="Pfam" id="PF05567"/>
    </source>
</evidence>
<evidence type="ECO:0000313" key="9">
    <source>
        <dbReference type="Proteomes" id="UP001199528"/>
    </source>
</evidence>
<dbReference type="InterPro" id="IPR011047">
    <property type="entry name" value="Quinoprotein_ADH-like_sf"/>
</dbReference>
<evidence type="ECO:0000256" key="6">
    <source>
        <dbReference type="ARBA" id="ARBA00023263"/>
    </source>
</evidence>
<comment type="subcellular location">
    <subcellularLocation>
        <location evidence="1">Fimbrium</location>
    </subcellularLocation>
</comment>
<evidence type="ECO:0000256" key="3">
    <source>
        <dbReference type="ARBA" id="ARBA00022558"/>
    </source>
</evidence>
<dbReference type="Pfam" id="PF05567">
    <property type="entry name" value="T4P_PilY1"/>
    <property type="match status" value="1"/>
</dbReference>
<keyword evidence="5" id="KW-0106">Calcium</keyword>
<protein>
    <submittedName>
        <fullName evidence="8">PilC/PilY family type IV pilus protein</fullName>
    </submittedName>
</protein>
<comment type="similarity">
    <text evidence="2">Belongs to the PilY1 family.</text>
</comment>
<evidence type="ECO:0000256" key="5">
    <source>
        <dbReference type="ARBA" id="ARBA00022837"/>
    </source>
</evidence>
<organism evidence="8 9">
    <name type="scientific">Acinetobacter vivianii</name>
    <dbReference type="NCBI Taxonomy" id="1776742"/>
    <lineage>
        <taxon>Bacteria</taxon>
        <taxon>Pseudomonadati</taxon>
        <taxon>Pseudomonadota</taxon>
        <taxon>Gammaproteobacteria</taxon>
        <taxon>Moraxellales</taxon>
        <taxon>Moraxellaceae</taxon>
        <taxon>Acinetobacter</taxon>
    </lineage>
</organism>
<keyword evidence="4" id="KW-0479">Metal-binding</keyword>
<keyword evidence="3" id="KW-1029">Fimbrium biogenesis</keyword>
<evidence type="ECO:0000256" key="1">
    <source>
        <dbReference type="ARBA" id="ARBA00004561"/>
    </source>
</evidence>
<gene>
    <name evidence="8" type="ORF">LF296_01545</name>
</gene>
<feature type="domain" description="PilY1 beta-propeller" evidence="7">
    <location>
        <begin position="748"/>
        <end position="1150"/>
    </location>
</feature>
<reference evidence="8" key="1">
    <citation type="journal article" date="2022" name="Front Environ Sci">
        <title>Complete genome sequence analysis of a novel alkane-degrading bacterial strain, Acinetobacter vivianii KJ-1, and its diesel degradation ability.</title>
        <authorList>
            <person name="Zhang Y."/>
            <person name="Song F."/>
            <person name="Wang J."/>
            <person name="Zhao Q."/>
            <person name="Zheng L."/>
            <person name="Wang Z."/>
            <person name="Zhang X."/>
            <person name="Gao Y."/>
            <person name="Chen G."/>
            <person name="Huang Y."/>
        </authorList>
    </citation>
    <scope>NUCLEOTIDE SEQUENCE</scope>
    <source>
        <strain evidence="8">KJ-1</strain>
    </source>
</reference>
<dbReference type="RefSeq" id="WP_272655314.1">
    <property type="nucleotide sequence ID" value="NZ_CP085083.1"/>
</dbReference>
<dbReference type="SUPFAM" id="SSF50998">
    <property type="entry name" value="Quinoprotein alcohol dehydrogenase-like"/>
    <property type="match status" value="1"/>
</dbReference>
<evidence type="ECO:0000313" key="8">
    <source>
        <dbReference type="EMBL" id="WDZ51515.1"/>
    </source>
</evidence>
<dbReference type="EMBL" id="CP085083">
    <property type="protein sequence ID" value="WDZ51515.1"/>
    <property type="molecule type" value="Genomic_DNA"/>
</dbReference>
<evidence type="ECO:0000256" key="2">
    <source>
        <dbReference type="ARBA" id="ARBA00008387"/>
    </source>
</evidence>
<dbReference type="InterPro" id="IPR008707">
    <property type="entry name" value="B-propeller_PilY1"/>
</dbReference>
<dbReference type="KEGG" id="aviv:LF296_01545"/>
<dbReference type="GO" id="GO:0046872">
    <property type="term" value="F:metal ion binding"/>
    <property type="evidence" value="ECO:0007669"/>
    <property type="project" value="UniProtKB-KW"/>
</dbReference>